<proteinExistence type="predicted"/>
<dbReference type="AlphaFoldDB" id="A0A271IVF4"/>
<dbReference type="EMBL" id="MQWD01000001">
    <property type="protein sequence ID" value="PAP75226.1"/>
    <property type="molecule type" value="Genomic_DNA"/>
</dbReference>
<accession>A0A271IVF4</accession>
<evidence type="ECO:0000313" key="1">
    <source>
        <dbReference type="EMBL" id="PAP75226.1"/>
    </source>
</evidence>
<reference evidence="1 2" key="1">
    <citation type="submission" date="2016-11" db="EMBL/GenBank/DDBJ databases">
        <title>Study of marine rhodopsin-containing bacteria.</title>
        <authorList>
            <person name="Yoshizawa S."/>
            <person name="Kumagai Y."/>
            <person name="Kogure K."/>
        </authorList>
    </citation>
    <scope>NUCLEOTIDE SEQUENCE [LARGE SCALE GENOMIC DNA]</scope>
    <source>
        <strain evidence="1 2">SAORIC-28</strain>
    </source>
</reference>
<protein>
    <submittedName>
        <fullName evidence="1">Uncharacterized protein</fullName>
    </submittedName>
</protein>
<dbReference type="OrthoDB" id="1525157at2"/>
<comment type="caution">
    <text evidence="1">The sequence shown here is derived from an EMBL/GenBank/DDBJ whole genome shotgun (WGS) entry which is preliminary data.</text>
</comment>
<sequence>MPPPPSPGPRRRILVDADLDLTIDGHPVAIRGDGERVTIAVDSAATATRLFRASRPGAQFVRAVTETLDVLGVDVEVTVGGRSVLAAGPSAQAGRIAKAVGLGAVEVTPPAEAKWAAVGLALLGGLALGLRR</sequence>
<name>A0A271IVF4_9BACT</name>
<evidence type="ECO:0000313" key="2">
    <source>
        <dbReference type="Proteomes" id="UP000216339"/>
    </source>
</evidence>
<organism evidence="1 2">
    <name type="scientific">Rubrivirga marina</name>
    <dbReference type="NCBI Taxonomy" id="1196024"/>
    <lineage>
        <taxon>Bacteria</taxon>
        <taxon>Pseudomonadati</taxon>
        <taxon>Rhodothermota</taxon>
        <taxon>Rhodothermia</taxon>
        <taxon>Rhodothermales</taxon>
        <taxon>Rubricoccaceae</taxon>
        <taxon>Rubrivirga</taxon>
    </lineage>
</organism>
<dbReference type="RefSeq" id="WP_095508862.1">
    <property type="nucleotide sequence ID" value="NZ_MQWD01000001.1"/>
</dbReference>
<keyword evidence="2" id="KW-1185">Reference proteome</keyword>
<dbReference type="Proteomes" id="UP000216339">
    <property type="component" value="Unassembled WGS sequence"/>
</dbReference>
<gene>
    <name evidence="1" type="ORF">BSZ37_01600</name>
</gene>